<keyword evidence="3" id="KW-1185">Reference proteome</keyword>
<gene>
    <name evidence="2" type="ORF">BDQ12DRAFT_673703</name>
</gene>
<evidence type="ECO:0000256" key="1">
    <source>
        <dbReference type="SAM" id="MobiDB-lite"/>
    </source>
</evidence>
<accession>A0A5C3MI58</accession>
<evidence type="ECO:0000313" key="3">
    <source>
        <dbReference type="Proteomes" id="UP000308652"/>
    </source>
</evidence>
<proteinExistence type="predicted"/>
<dbReference type="OrthoDB" id="3198848at2759"/>
<dbReference type="EMBL" id="ML213590">
    <property type="protein sequence ID" value="TFK44860.1"/>
    <property type="molecule type" value="Genomic_DNA"/>
</dbReference>
<dbReference type="Proteomes" id="UP000308652">
    <property type="component" value="Unassembled WGS sequence"/>
</dbReference>
<organism evidence="2 3">
    <name type="scientific">Crucibulum laeve</name>
    <dbReference type="NCBI Taxonomy" id="68775"/>
    <lineage>
        <taxon>Eukaryota</taxon>
        <taxon>Fungi</taxon>
        <taxon>Dikarya</taxon>
        <taxon>Basidiomycota</taxon>
        <taxon>Agaricomycotina</taxon>
        <taxon>Agaricomycetes</taxon>
        <taxon>Agaricomycetidae</taxon>
        <taxon>Agaricales</taxon>
        <taxon>Agaricineae</taxon>
        <taxon>Nidulariaceae</taxon>
        <taxon>Crucibulum</taxon>
    </lineage>
</organism>
<feature type="region of interest" description="Disordered" evidence="1">
    <location>
        <begin position="96"/>
        <end position="160"/>
    </location>
</feature>
<sequence length="160" mass="18179">MAMYRTGPTIPADIITYRYNHKLVYVRPADNYEQALDFAQKEFPDELENIPRDRITFVIVANMSGERKPVRISESAWPAAVARLLRAEVIDIVVRPDPNDIKEKEAPPMYLEVPQLDGSGKEKDSLRHSRSAPSSRTHSRSRSPTPSTHSQKSTKLFGFI</sequence>
<feature type="compositionally biased region" description="Low complexity" evidence="1">
    <location>
        <begin position="131"/>
        <end position="150"/>
    </location>
</feature>
<feature type="compositionally biased region" description="Basic and acidic residues" evidence="1">
    <location>
        <begin position="97"/>
        <end position="106"/>
    </location>
</feature>
<evidence type="ECO:0000313" key="2">
    <source>
        <dbReference type="EMBL" id="TFK44860.1"/>
    </source>
</evidence>
<dbReference type="AlphaFoldDB" id="A0A5C3MI58"/>
<name>A0A5C3MI58_9AGAR</name>
<reference evidence="2 3" key="1">
    <citation type="journal article" date="2019" name="Nat. Ecol. Evol.">
        <title>Megaphylogeny resolves global patterns of mushroom evolution.</title>
        <authorList>
            <person name="Varga T."/>
            <person name="Krizsan K."/>
            <person name="Foldi C."/>
            <person name="Dima B."/>
            <person name="Sanchez-Garcia M."/>
            <person name="Sanchez-Ramirez S."/>
            <person name="Szollosi G.J."/>
            <person name="Szarkandi J.G."/>
            <person name="Papp V."/>
            <person name="Albert L."/>
            <person name="Andreopoulos W."/>
            <person name="Angelini C."/>
            <person name="Antonin V."/>
            <person name="Barry K.W."/>
            <person name="Bougher N.L."/>
            <person name="Buchanan P."/>
            <person name="Buyck B."/>
            <person name="Bense V."/>
            <person name="Catcheside P."/>
            <person name="Chovatia M."/>
            <person name="Cooper J."/>
            <person name="Damon W."/>
            <person name="Desjardin D."/>
            <person name="Finy P."/>
            <person name="Geml J."/>
            <person name="Haridas S."/>
            <person name="Hughes K."/>
            <person name="Justo A."/>
            <person name="Karasinski D."/>
            <person name="Kautmanova I."/>
            <person name="Kiss B."/>
            <person name="Kocsube S."/>
            <person name="Kotiranta H."/>
            <person name="LaButti K.M."/>
            <person name="Lechner B.E."/>
            <person name="Liimatainen K."/>
            <person name="Lipzen A."/>
            <person name="Lukacs Z."/>
            <person name="Mihaltcheva S."/>
            <person name="Morgado L.N."/>
            <person name="Niskanen T."/>
            <person name="Noordeloos M.E."/>
            <person name="Ohm R.A."/>
            <person name="Ortiz-Santana B."/>
            <person name="Ovrebo C."/>
            <person name="Racz N."/>
            <person name="Riley R."/>
            <person name="Savchenko A."/>
            <person name="Shiryaev A."/>
            <person name="Soop K."/>
            <person name="Spirin V."/>
            <person name="Szebenyi C."/>
            <person name="Tomsovsky M."/>
            <person name="Tulloss R.E."/>
            <person name="Uehling J."/>
            <person name="Grigoriev I.V."/>
            <person name="Vagvolgyi C."/>
            <person name="Papp T."/>
            <person name="Martin F.M."/>
            <person name="Miettinen O."/>
            <person name="Hibbett D.S."/>
            <person name="Nagy L.G."/>
        </authorList>
    </citation>
    <scope>NUCLEOTIDE SEQUENCE [LARGE SCALE GENOMIC DNA]</scope>
    <source>
        <strain evidence="2 3">CBS 166.37</strain>
    </source>
</reference>
<protein>
    <submittedName>
        <fullName evidence="2">Uncharacterized protein</fullName>
    </submittedName>
</protein>